<sequence length="106" mass="12655">MERVEQEMAHLKKKHVSTSIELEDLKNVQAQAERNYEVISTKKPSFFWVKKLLKVPEMNEYMQELTSANDKLNQMTQQQTDLKKTQSKLEKQLNERKKSKERSEKD</sequence>
<feature type="region of interest" description="Disordered" evidence="1">
    <location>
        <begin position="69"/>
        <end position="106"/>
    </location>
</feature>
<dbReference type="EMBL" id="CP117834">
    <property type="protein sequence ID" value="WDF02043.1"/>
    <property type="molecule type" value="Genomic_DNA"/>
</dbReference>
<reference evidence="2 3" key="1">
    <citation type="submission" date="2023-02" db="EMBL/GenBank/DDBJ databases">
        <authorList>
            <person name="Liu G."/>
        </authorList>
    </citation>
    <scope>NUCLEOTIDE SEQUENCE [LARGE SCALE GENOMIC DNA]</scope>
    <source>
        <strain evidence="2 3">DSM 23008</strain>
    </source>
</reference>
<name>A0ABY7W033_9BACI</name>
<proteinExistence type="predicted"/>
<keyword evidence="3" id="KW-1185">Reference proteome</keyword>
<evidence type="ECO:0000313" key="3">
    <source>
        <dbReference type="Proteomes" id="UP001215143"/>
    </source>
</evidence>
<evidence type="ECO:0000256" key="1">
    <source>
        <dbReference type="SAM" id="MobiDB-lite"/>
    </source>
</evidence>
<gene>
    <name evidence="2" type="ORF">PQ477_10965</name>
</gene>
<feature type="compositionally biased region" description="Polar residues" evidence="1">
    <location>
        <begin position="69"/>
        <end position="80"/>
    </location>
</feature>
<accession>A0ABY7W033</accession>
<evidence type="ECO:0000313" key="2">
    <source>
        <dbReference type="EMBL" id="WDF02043.1"/>
    </source>
</evidence>
<dbReference type="RefSeq" id="WP_274271780.1">
    <property type="nucleotide sequence ID" value="NZ_CP117834.1"/>
</dbReference>
<protein>
    <submittedName>
        <fullName evidence="2">Uncharacterized protein</fullName>
    </submittedName>
</protein>
<dbReference type="Proteomes" id="UP001215143">
    <property type="component" value="Chromosome"/>
</dbReference>
<organism evidence="2 3">
    <name type="scientific">Shouchella hunanensis</name>
    <dbReference type="NCBI Taxonomy" id="766894"/>
    <lineage>
        <taxon>Bacteria</taxon>
        <taxon>Bacillati</taxon>
        <taxon>Bacillota</taxon>
        <taxon>Bacilli</taxon>
        <taxon>Bacillales</taxon>
        <taxon>Bacillaceae</taxon>
        <taxon>Shouchella</taxon>
    </lineage>
</organism>
<feature type="compositionally biased region" description="Basic and acidic residues" evidence="1">
    <location>
        <begin position="81"/>
        <end position="106"/>
    </location>
</feature>